<name>A0AA36FQX3_9BILA</name>
<evidence type="ECO:0000256" key="1">
    <source>
        <dbReference type="SAM" id="Phobius"/>
    </source>
</evidence>
<sequence length="166" mass="19234">MPTYSQYDYTVFGLLWAVRIVQAISTVIRLYTTIVTTLPCLICGSLNLALIYFWRNLEFGAVKEKLRCWEGRQLIYSVLIVLSSLPMSIYQIIKIYATWVDADELLEDATEISDICYLGFEFGNAYILFFLNRDIRQEFVLRSSKIRACCPKAILFGAWGEIFLKH</sequence>
<organism evidence="2 3">
    <name type="scientific">Mesorhabditis spiculigera</name>
    <dbReference type="NCBI Taxonomy" id="96644"/>
    <lineage>
        <taxon>Eukaryota</taxon>
        <taxon>Metazoa</taxon>
        <taxon>Ecdysozoa</taxon>
        <taxon>Nematoda</taxon>
        <taxon>Chromadorea</taxon>
        <taxon>Rhabditida</taxon>
        <taxon>Rhabditina</taxon>
        <taxon>Rhabditomorpha</taxon>
        <taxon>Rhabditoidea</taxon>
        <taxon>Rhabditidae</taxon>
        <taxon>Mesorhabditinae</taxon>
        <taxon>Mesorhabditis</taxon>
    </lineage>
</organism>
<evidence type="ECO:0000313" key="3">
    <source>
        <dbReference type="Proteomes" id="UP001177023"/>
    </source>
</evidence>
<dbReference type="AlphaFoldDB" id="A0AA36FQX3"/>
<feature type="transmembrane region" description="Helical" evidence="1">
    <location>
        <begin position="74"/>
        <end position="92"/>
    </location>
</feature>
<keyword evidence="3" id="KW-1185">Reference proteome</keyword>
<protein>
    <submittedName>
        <fullName evidence="2">Uncharacterized protein</fullName>
    </submittedName>
</protein>
<accession>A0AA36FQX3</accession>
<keyword evidence="1" id="KW-0812">Transmembrane</keyword>
<gene>
    <name evidence="2" type="ORF">MSPICULIGERA_LOCUS848</name>
</gene>
<dbReference type="Proteomes" id="UP001177023">
    <property type="component" value="Unassembled WGS sequence"/>
</dbReference>
<dbReference type="EMBL" id="CATQJA010000209">
    <property type="protein sequence ID" value="CAJ0558111.1"/>
    <property type="molecule type" value="Genomic_DNA"/>
</dbReference>
<dbReference type="Pfam" id="PF10323">
    <property type="entry name" value="7TM_GPCR_Srv"/>
    <property type="match status" value="1"/>
</dbReference>
<feature type="non-terminal residue" evidence="2">
    <location>
        <position position="166"/>
    </location>
</feature>
<keyword evidence="1" id="KW-1133">Transmembrane helix</keyword>
<comment type="caution">
    <text evidence="2">The sequence shown here is derived from an EMBL/GenBank/DDBJ whole genome shotgun (WGS) entry which is preliminary data.</text>
</comment>
<proteinExistence type="predicted"/>
<dbReference type="InterPro" id="IPR019426">
    <property type="entry name" value="7TM_GPCR_serpentine_rcpt_Srv"/>
</dbReference>
<evidence type="ECO:0000313" key="2">
    <source>
        <dbReference type="EMBL" id="CAJ0558111.1"/>
    </source>
</evidence>
<reference evidence="2" key="1">
    <citation type="submission" date="2023-06" db="EMBL/GenBank/DDBJ databases">
        <authorList>
            <person name="Delattre M."/>
        </authorList>
    </citation>
    <scope>NUCLEOTIDE SEQUENCE</scope>
    <source>
        <strain evidence="2">AF72</strain>
    </source>
</reference>
<feature type="transmembrane region" description="Helical" evidence="1">
    <location>
        <begin position="112"/>
        <end position="132"/>
    </location>
</feature>
<feature type="transmembrane region" description="Helical" evidence="1">
    <location>
        <begin position="33"/>
        <end position="54"/>
    </location>
</feature>
<keyword evidence="1" id="KW-0472">Membrane</keyword>